<feature type="region of interest" description="C" evidence="10">
    <location>
        <begin position="550"/>
        <end position="621"/>
    </location>
</feature>
<evidence type="ECO:0000256" key="7">
    <source>
        <dbReference type="ARBA" id="ARBA00023186"/>
    </source>
</evidence>
<dbReference type="Pfam" id="PF13589">
    <property type="entry name" value="HATPase_c_3"/>
    <property type="match status" value="1"/>
</dbReference>
<dbReference type="PIRSF" id="PIRSF002583">
    <property type="entry name" value="Hsp90"/>
    <property type="match status" value="1"/>
</dbReference>
<dbReference type="FunFam" id="3.40.50.11260:FF:000002">
    <property type="entry name" value="Molecular chaperone HtpG"/>
    <property type="match status" value="1"/>
</dbReference>
<dbReference type="CDD" id="cd16927">
    <property type="entry name" value="HATPase_Hsp90-like"/>
    <property type="match status" value="1"/>
</dbReference>
<dbReference type="GO" id="GO:0005524">
    <property type="term" value="F:ATP binding"/>
    <property type="evidence" value="ECO:0007669"/>
    <property type="project" value="UniProtKB-UniRule"/>
</dbReference>
<feature type="region of interest" description="A; substrate-binding" evidence="10">
    <location>
        <begin position="1"/>
        <end position="334"/>
    </location>
</feature>
<reference evidence="13 14" key="1">
    <citation type="submission" date="2021-01" db="EMBL/GenBank/DDBJ databases">
        <title>Chromosome sequence of Serratia proteamaculans strain 94 rif-r, isolated from spoiled beef.</title>
        <authorList>
            <person name="Zaytseva Y.V."/>
            <person name="Iablokov S.N."/>
            <person name="Klyukina A."/>
        </authorList>
    </citation>
    <scope>NUCLEOTIDE SEQUENCE [LARGE SCALE GENOMIC DNA]</scope>
    <source>
        <strain evidence="13 14">94 rif-r</strain>
    </source>
</reference>
<dbReference type="Proteomes" id="UP000596176">
    <property type="component" value="Chromosome"/>
</dbReference>
<dbReference type="NCBIfam" id="NF003555">
    <property type="entry name" value="PRK05218.1"/>
    <property type="match status" value="1"/>
</dbReference>
<evidence type="ECO:0000313" key="14">
    <source>
        <dbReference type="Proteomes" id="UP000596176"/>
    </source>
</evidence>
<evidence type="ECO:0000256" key="11">
    <source>
        <dbReference type="PIRSR" id="PIRSR002583-1"/>
    </source>
</evidence>
<dbReference type="InterPro" id="IPR020568">
    <property type="entry name" value="Ribosomal_Su5_D2-typ_SF"/>
</dbReference>
<dbReference type="GO" id="GO:0140662">
    <property type="term" value="F:ATP-dependent protein folding chaperone"/>
    <property type="evidence" value="ECO:0007669"/>
    <property type="project" value="InterPro"/>
</dbReference>
<dbReference type="InterPro" id="IPR020575">
    <property type="entry name" value="Hsp90_N"/>
</dbReference>
<feature type="binding site" evidence="11">
    <location>
        <position position="85"/>
    </location>
    <ligand>
        <name>ATP</name>
        <dbReference type="ChEBI" id="CHEBI:30616"/>
    </ligand>
</feature>
<feature type="binding site" evidence="11">
    <location>
        <begin position="100"/>
        <end position="101"/>
    </location>
    <ligand>
        <name>ATP</name>
        <dbReference type="ChEBI" id="CHEBI:30616"/>
    </ligand>
</feature>
<dbReference type="InterPro" id="IPR037196">
    <property type="entry name" value="HSP90_C"/>
</dbReference>
<feature type="binding site" evidence="11">
    <location>
        <begin position="122"/>
        <end position="127"/>
    </location>
    <ligand>
        <name>ATP</name>
        <dbReference type="ChEBI" id="CHEBI:30616"/>
    </ligand>
</feature>
<dbReference type="SUPFAM" id="SSF110942">
    <property type="entry name" value="HSP90 C-terminal domain"/>
    <property type="match status" value="1"/>
</dbReference>
<feature type="binding site" evidence="11">
    <location>
        <position position="38"/>
    </location>
    <ligand>
        <name>ATP</name>
        <dbReference type="ChEBI" id="CHEBI:30616"/>
    </ligand>
</feature>
<comment type="function">
    <text evidence="8 10">Molecular chaperone. Has ATPase activity.</text>
</comment>
<comment type="similarity">
    <text evidence="2 10">Belongs to the heat shock protein 90 family.</text>
</comment>
<dbReference type="GO" id="GO:0016887">
    <property type="term" value="F:ATP hydrolysis activity"/>
    <property type="evidence" value="ECO:0007669"/>
    <property type="project" value="InterPro"/>
</dbReference>
<evidence type="ECO:0000256" key="5">
    <source>
        <dbReference type="ARBA" id="ARBA00022840"/>
    </source>
</evidence>
<proteinExistence type="inferred from homology"/>
<evidence type="ECO:0000256" key="8">
    <source>
        <dbReference type="ARBA" id="ARBA00058590"/>
    </source>
</evidence>
<feature type="binding site" evidence="11">
    <location>
        <position position="93"/>
    </location>
    <ligand>
        <name>ATP</name>
        <dbReference type="ChEBI" id="CHEBI:30616"/>
    </ligand>
</feature>
<dbReference type="FunFam" id="1.20.120.790:FF:000002">
    <property type="entry name" value="Molecular chaperone HtpG"/>
    <property type="match status" value="1"/>
</dbReference>
<dbReference type="InterPro" id="IPR001404">
    <property type="entry name" value="Hsp90_fam"/>
</dbReference>
<dbReference type="FunFam" id="3.30.565.10:FF:000009">
    <property type="entry name" value="Molecular chaperone HtpG"/>
    <property type="match status" value="1"/>
</dbReference>
<comment type="subunit">
    <text evidence="10">Homodimer.</text>
</comment>
<keyword evidence="5 10" id="KW-0067">ATP-binding</keyword>
<dbReference type="Pfam" id="PF00183">
    <property type="entry name" value="HSP90"/>
    <property type="match status" value="1"/>
</dbReference>
<accession>A0A7U0N882</accession>
<dbReference type="SUPFAM" id="SSF54211">
    <property type="entry name" value="Ribosomal protein S5 domain 2-like"/>
    <property type="match status" value="1"/>
</dbReference>
<dbReference type="Gene3D" id="3.40.50.11260">
    <property type="match status" value="1"/>
</dbReference>
<feature type="binding site" evidence="11">
    <location>
        <position position="80"/>
    </location>
    <ligand>
        <name>ATP</name>
        <dbReference type="ChEBI" id="CHEBI:30616"/>
    </ligand>
</feature>
<dbReference type="PANTHER" id="PTHR11528">
    <property type="entry name" value="HEAT SHOCK PROTEIN 90 FAMILY MEMBER"/>
    <property type="match status" value="1"/>
</dbReference>
<evidence type="ECO:0000256" key="2">
    <source>
        <dbReference type="ARBA" id="ARBA00008239"/>
    </source>
</evidence>
<evidence type="ECO:0000256" key="6">
    <source>
        <dbReference type="ARBA" id="ARBA00023016"/>
    </source>
</evidence>
<feature type="domain" description="Histidine kinase/HSP90-like ATPase" evidence="12">
    <location>
        <begin position="27"/>
        <end position="184"/>
    </location>
</feature>
<feature type="binding site" evidence="11">
    <location>
        <position position="99"/>
    </location>
    <ligand>
        <name>ATP</name>
        <dbReference type="ChEBI" id="CHEBI:30616"/>
    </ligand>
</feature>
<dbReference type="EMBL" id="CP068391">
    <property type="protein sequence ID" value="QQX54299.1"/>
    <property type="molecule type" value="Genomic_DNA"/>
</dbReference>
<keyword evidence="3 10" id="KW-0963">Cytoplasm</keyword>
<keyword evidence="4 10" id="KW-0547">Nucleotide-binding</keyword>
<dbReference type="GO" id="GO:0005737">
    <property type="term" value="C:cytoplasm"/>
    <property type="evidence" value="ECO:0007669"/>
    <property type="project" value="UniProtKB-SubCell"/>
</dbReference>
<comment type="caution">
    <text evidence="10">Lacks conserved residue(s) required for the propagation of feature annotation.</text>
</comment>
<evidence type="ECO:0000256" key="10">
    <source>
        <dbReference type="HAMAP-Rule" id="MF_00505"/>
    </source>
</evidence>
<keyword evidence="7 10" id="KW-0143">Chaperone</keyword>
<dbReference type="FunFam" id="3.30.230.80:FF:000002">
    <property type="entry name" value="Molecular chaperone HtpG"/>
    <property type="match status" value="1"/>
</dbReference>
<organism evidence="13 14">
    <name type="scientific">Serratia proteamaculans</name>
    <dbReference type="NCBI Taxonomy" id="28151"/>
    <lineage>
        <taxon>Bacteria</taxon>
        <taxon>Pseudomonadati</taxon>
        <taxon>Pseudomonadota</taxon>
        <taxon>Gammaproteobacteria</taxon>
        <taxon>Enterobacterales</taxon>
        <taxon>Yersiniaceae</taxon>
        <taxon>Serratia</taxon>
    </lineage>
</organism>
<comment type="subcellular location">
    <subcellularLocation>
        <location evidence="1 10">Cytoplasm</location>
    </subcellularLocation>
</comment>
<evidence type="ECO:0000256" key="1">
    <source>
        <dbReference type="ARBA" id="ARBA00004496"/>
    </source>
</evidence>
<evidence type="ECO:0000256" key="3">
    <source>
        <dbReference type="ARBA" id="ARBA00022490"/>
    </source>
</evidence>
<dbReference type="Gene3D" id="3.30.230.80">
    <property type="match status" value="1"/>
</dbReference>
<feature type="binding site" evidence="11">
    <location>
        <position position="34"/>
    </location>
    <ligand>
        <name>ATP</name>
        <dbReference type="ChEBI" id="CHEBI:30616"/>
    </ligand>
</feature>
<dbReference type="AlphaFoldDB" id="A0A7U0N882"/>
<dbReference type="HAMAP" id="MF_00505">
    <property type="entry name" value="HSP90"/>
    <property type="match status" value="1"/>
</dbReference>
<gene>
    <name evidence="10 13" type="primary">htpG</name>
    <name evidence="13" type="ORF">JKX24_04585</name>
</gene>
<protein>
    <recommendedName>
        <fullName evidence="9 10">Chaperone protein HtpG</fullName>
    </recommendedName>
    <alternativeName>
        <fullName evidence="10">Heat shock protein HtpG</fullName>
    </alternativeName>
    <alternativeName>
        <fullName evidence="10">High temperature protein G</fullName>
    </alternativeName>
</protein>
<dbReference type="SMART" id="SM00387">
    <property type="entry name" value="HATPase_c"/>
    <property type="match status" value="1"/>
</dbReference>
<feature type="binding site" evidence="11">
    <location>
        <position position="334"/>
    </location>
    <ligand>
        <name>ATP</name>
        <dbReference type="ChEBI" id="CHEBI:30616"/>
    </ligand>
</feature>
<sequence length="621" mass="70488">MKGQETRGFQSEVKQLLHLMIHSLYSNKEIFLRELISNASDAADKLRFRALSTPELYEGDGELRVRLSFDKDQRTLTIADNGIGMSREEVIENLGTIAKSGTKSFLESIGSDQAKDSQLIGQFGVGFYSAFIVADKVTVRTRAAGAAADQGVFWESVGEGDYTIADVSKEDRGTEITLHLREGEDEYLDAWRLRSVIGKYSDHIALPVEIESKNEEDGTVTWEKINKAQALWTRSKADVTDEEYKEFYKHIAHDFTDPLSWSHNRVEGKQEYTSLLYIPAQAPWDMWNRDHKHGLKLYVQRVFIMDDAEQFMPNYLRFVRGLIDSNDLPLNVSREILQDSRVTQNLRGALTKRVLQMLEKLAKDDAEGYQKFWQQFGLVLKEGPAEDANNKETIAKLLRFASTQSDSSAQTVSLEEYVGRMAEGQEKIYYITADSYAAAKSSPHLELFRKKGIEVLLLSDRIDEWMMSYLTEFDGKPFQSVSKADDALDKLADETEEQKAAEKQLEPFVDRVKTLLGDRVKDVRLTHRLTDTPAIVITDADEMSTQMAKLFAAAGQEAPAVQYIFELNPEHALVKRASDVGDNEQFAEWIDLLLDQALLAERGTLEDPNQFIRRMNKLLSA</sequence>
<name>A0A7U0N882_SERPR</name>
<evidence type="ECO:0000256" key="4">
    <source>
        <dbReference type="ARBA" id="ARBA00022741"/>
    </source>
</evidence>
<feature type="binding site" evidence="11">
    <location>
        <position position="174"/>
    </location>
    <ligand>
        <name>ATP</name>
        <dbReference type="ChEBI" id="CHEBI:30616"/>
    </ligand>
</feature>
<dbReference type="PROSITE" id="PS00298">
    <property type="entry name" value="HSP90"/>
    <property type="match status" value="1"/>
</dbReference>
<evidence type="ECO:0000259" key="12">
    <source>
        <dbReference type="SMART" id="SM00387"/>
    </source>
</evidence>
<dbReference type="SUPFAM" id="SSF55874">
    <property type="entry name" value="ATPase domain of HSP90 chaperone/DNA topoisomerase II/histidine kinase"/>
    <property type="match status" value="1"/>
</dbReference>
<dbReference type="PRINTS" id="PR00775">
    <property type="entry name" value="HEATSHOCK90"/>
</dbReference>
<dbReference type="InterPro" id="IPR003594">
    <property type="entry name" value="HATPase_dom"/>
</dbReference>
<evidence type="ECO:0000256" key="9">
    <source>
        <dbReference type="ARBA" id="ARBA00070675"/>
    </source>
</evidence>
<dbReference type="InterPro" id="IPR019805">
    <property type="entry name" value="Heat_shock_protein_90_CS"/>
</dbReference>
<dbReference type="GO" id="GO:0051082">
    <property type="term" value="F:unfolded protein binding"/>
    <property type="evidence" value="ECO:0007669"/>
    <property type="project" value="UniProtKB-UniRule"/>
</dbReference>
<dbReference type="RefSeq" id="WP_198404504.1">
    <property type="nucleotide sequence ID" value="NZ_CAMISL010000001.1"/>
</dbReference>
<dbReference type="InterPro" id="IPR036890">
    <property type="entry name" value="HATPase_C_sf"/>
</dbReference>
<evidence type="ECO:0000313" key="13">
    <source>
        <dbReference type="EMBL" id="QQX54299.1"/>
    </source>
</evidence>
<dbReference type="Gene3D" id="1.20.120.790">
    <property type="entry name" value="Heat shock protein 90, C-terminal domain"/>
    <property type="match status" value="1"/>
</dbReference>
<dbReference type="Gene3D" id="3.30.565.10">
    <property type="entry name" value="Histidine kinase-like ATPase, C-terminal domain"/>
    <property type="match status" value="1"/>
</dbReference>
<keyword evidence="6 10" id="KW-0346">Stress response</keyword>